<dbReference type="VEuPathDB" id="VectorBase:BGLB030677"/>
<organism evidence="3 4">
    <name type="scientific">Biomphalaria glabrata</name>
    <name type="common">Bloodfluke planorb</name>
    <name type="synonym">Freshwater snail</name>
    <dbReference type="NCBI Taxonomy" id="6526"/>
    <lineage>
        <taxon>Eukaryota</taxon>
        <taxon>Metazoa</taxon>
        <taxon>Spiralia</taxon>
        <taxon>Lophotrochozoa</taxon>
        <taxon>Mollusca</taxon>
        <taxon>Gastropoda</taxon>
        <taxon>Heterobranchia</taxon>
        <taxon>Euthyneura</taxon>
        <taxon>Panpulmonata</taxon>
        <taxon>Hygrophila</taxon>
        <taxon>Lymnaeoidea</taxon>
        <taxon>Planorbidae</taxon>
        <taxon>Biomphalaria</taxon>
    </lineage>
</organism>
<proteinExistence type="predicted"/>
<dbReference type="OrthoDB" id="10496570at2759"/>
<protein>
    <submittedName>
        <fullName evidence="6">Uncharacterized protein LOC106068493 isoform X2</fullName>
    </submittedName>
</protein>
<evidence type="ECO:0000256" key="1">
    <source>
        <dbReference type="SAM" id="Coils"/>
    </source>
</evidence>
<dbReference type="AlphaFoldDB" id="A0A2C9LGB0"/>
<dbReference type="EnsemblMetazoa" id="BGLB030677-RC">
    <property type="protein sequence ID" value="BGLB030677-PC"/>
    <property type="gene ID" value="BGLB030677"/>
</dbReference>
<gene>
    <name evidence="3" type="primary">106068493</name>
    <name evidence="6" type="synonym">LOC106068493</name>
</gene>
<keyword evidence="5" id="KW-1185">Reference proteome</keyword>
<evidence type="ECO:0000313" key="4">
    <source>
        <dbReference type="Proteomes" id="UP000076420"/>
    </source>
</evidence>
<keyword evidence="1" id="KW-0175">Coiled coil</keyword>
<dbReference type="OMA" id="PEDCDNI"/>
<sequence length="367" mass="42561">MEKKNSQDLALFVTEQFSNFSLPVSNGFILFLLHHKRIALVDLCDHLCQYNYMKSKTLLLNIKKIDSQYRDFKKHIPRNWWKIIEFLKREFDVQPEDCDNILKSEEMKERKRQELANSNLPKSNDSTPSSAMETANGKPVYNLRGGDDLTPKEARLQNRLSHLSVTQVKERKRYRETLKWYRNRILSLPPSVKSAQKIIQRKDKRLAILKAKLRAAKIECSSKKLRVPKKDEQNSPKMKDSSEQISSLITLLAERKTLFQNLQKDWLLLKSKVDDIESFLRPDKSDNKVGLEEVSLMIQDCIENKVPTSCIPSLIINLTSRMGVRVDLGPQQHSIEQMVKDMVLVTNVQTEETLQTVEIFVTCESVS</sequence>
<dbReference type="Proteomes" id="UP000076420">
    <property type="component" value="Unassembled WGS sequence"/>
</dbReference>
<feature type="coiled-coil region" evidence="1">
    <location>
        <begin position="192"/>
        <end position="219"/>
    </location>
</feature>
<reference evidence="6" key="2">
    <citation type="submission" date="2025-04" db="UniProtKB">
        <authorList>
            <consortium name="RefSeq"/>
        </authorList>
    </citation>
    <scope>IDENTIFICATION</scope>
</reference>
<evidence type="ECO:0000313" key="5">
    <source>
        <dbReference type="Proteomes" id="UP001165740"/>
    </source>
</evidence>
<dbReference type="RefSeq" id="XP_013083315.1">
    <property type="nucleotide sequence ID" value="XM_013227861.2"/>
</dbReference>
<feature type="region of interest" description="Disordered" evidence="2">
    <location>
        <begin position="109"/>
        <end position="148"/>
    </location>
</feature>
<name>A0A2C9LGB0_BIOGL</name>
<dbReference type="Proteomes" id="UP001165740">
    <property type="component" value="Chromosome 14"/>
</dbReference>
<evidence type="ECO:0000313" key="3">
    <source>
        <dbReference type="EnsemblMetazoa" id="BGLB030677-PC"/>
    </source>
</evidence>
<evidence type="ECO:0000256" key="2">
    <source>
        <dbReference type="SAM" id="MobiDB-lite"/>
    </source>
</evidence>
<accession>A0A2C9LGB0</accession>
<evidence type="ECO:0000313" key="6">
    <source>
        <dbReference type="RefSeq" id="XP_013083315.1"/>
    </source>
</evidence>
<reference evidence="3" key="1">
    <citation type="submission" date="2020-05" db="UniProtKB">
        <authorList>
            <consortium name="EnsemblMetazoa"/>
        </authorList>
    </citation>
    <scope>IDENTIFICATION</scope>
    <source>
        <strain evidence="3">BB02</strain>
    </source>
</reference>
<feature type="compositionally biased region" description="Polar residues" evidence="2">
    <location>
        <begin position="115"/>
        <end position="133"/>
    </location>
</feature>
<dbReference type="VEuPathDB" id="VectorBase:BGLAX_046501"/>
<dbReference type="GeneID" id="106068493"/>